<dbReference type="PANTHER" id="PTHR42788:SF13">
    <property type="entry name" value="ALIPHATIC SULFONATES IMPORT ATP-BINDING PROTEIN SSUB"/>
    <property type="match status" value="1"/>
</dbReference>
<evidence type="ECO:0000256" key="3">
    <source>
        <dbReference type="ARBA" id="ARBA00022840"/>
    </source>
</evidence>
<organism evidence="4 5">
    <name type="scientific">Prauserella muralis</name>
    <dbReference type="NCBI Taxonomy" id="588067"/>
    <lineage>
        <taxon>Bacteria</taxon>
        <taxon>Bacillati</taxon>
        <taxon>Actinomycetota</taxon>
        <taxon>Actinomycetes</taxon>
        <taxon>Pseudonocardiales</taxon>
        <taxon>Pseudonocardiaceae</taxon>
        <taxon>Prauserella</taxon>
    </lineage>
</organism>
<protein>
    <submittedName>
        <fullName evidence="4">Uncharacterized protein</fullName>
    </submittedName>
</protein>
<keyword evidence="3" id="KW-0067">ATP-binding</keyword>
<name>A0A2V4AH91_9PSEU</name>
<gene>
    <name evidence="4" type="ORF">BAY60_29185</name>
</gene>
<keyword evidence="1" id="KW-0813">Transport</keyword>
<dbReference type="InterPro" id="IPR003439">
    <property type="entry name" value="ABC_transporter-like_ATP-bd"/>
</dbReference>
<dbReference type="RefSeq" id="WP_112284832.1">
    <property type="nucleotide sequence ID" value="NZ_MASW01000007.1"/>
</dbReference>
<dbReference type="PROSITE" id="PS50893">
    <property type="entry name" value="ABC_TRANSPORTER_2"/>
    <property type="match status" value="1"/>
</dbReference>
<dbReference type="EMBL" id="MASW01000007">
    <property type="protein sequence ID" value="PXY18910.1"/>
    <property type="molecule type" value="Genomic_DNA"/>
</dbReference>
<accession>A0A2V4AH91</accession>
<dbReference type="AlphaFoldDB" id="A0A2V4AH91"/>
<keyword evidence="5" id="KW-1185">Reference proteome</keyword>
<evidence type="ECO:0000256" key="1">
    <source>
        <dbReference type="ARBA" id="ARBA00022448"/>
    </source>
</evidence>
<dbReference type="PANTHER" id="PTHR42788">
    <property type="entry name" value="TAURINE IMPORT ATP-BINDING PROTEIN-RELATED"/>
    <property type="match status" value="1"/>
</dbReference>
<reference evidence="4 5" key="1">
    <citation type="submission" date="2016-07" db="EMBL/GenBank/DDBJ databases">
        <title>Draft genome sequence of Prauserella muralis DSM 45305, isolated from a mould-covered wall in an indoor environment.</title>
        <authorList>
            <person name="Ruckert C."/>
            <person name="Albersmeier A."/>
            <person name="Jiang C.-L."/>
            <person name="Jiang Y."/>
            <person name="Kalinowski J."/>
            <person name="Schneider O."/>
            <person name="Winkler A."/>
            <person name="Zotchev S.B."/>
        </authorList>
    </citation>
    <scope>NUCLEOTIDE SEQUENCE [LARGE SCALE GENOMIC DNA]</scope>
    <source>
        <strain evidence="4 5">DSM 45305</strain>
    </source>
</reference>
<dbReference type="InterPro" id="IPR027417">
    <property type="entry name" value="P-loop_NTPase"/>
</dbReference>
<comment type="caution">
    <text evidence="4">The sequence shown here is derived from an EMBL/GenBank/DDBJ whole genome shotgun (WGS) entry which is preliminary data.</text>
</comment>
<dbReference type="InterPro" id="IPR050166">
    <property type="entry name" value="ABC_transporter_ATP-bind"/>
</dbReference>
<dbReference type="Proteomes" id="UP000249915">
    <property type="component" value="Unassembled WGS sequence"/>
</dbReference>
<dbReference type="InterPro" id="IPR017871">
    <property type="entry name" value="ABC_transporter-like_CS"/>
</dbReference>
<dbReference type="GO" id="GO:0016887">
    <property type="term" value="F:ATP hydrolysis activity"/>
    <property type="evidence" value="ECO:0007669"/>
    <property type="project" value="InterPro"/>
</dbReference>
<keyword evidence="2" id="KW-0547">Nucleotide-binding</keyword>
<evidence type="ECO:0000313" key="5">
    <source>
        <dbReference type="Proteomes" id="UP000249915"/>
    </source>
</evidence>
<dbReference type="InterPro" id="IPR003593">
    <property type="entry name" value="AAA+_ATPase"/>
</dbReference>
<dbReference type="CDD" id="cd03293">
    <property type="entry name" value="ABC_NrtD_SsuB_transporters"/>
    <property type="match status" value="1"/>
</dbReference>
<evidence type="ECO:0000313" key="4">
    <source>
        <dbReference type="EMBL" id="PXY18910.1"/>
    </source>
</evidence>
<dbReference type="OrthoDB" id="4533303at2"/>
<proteinExistence type="predicted"/>
<dbReference type="SUPFAM" id="SSF52540">
    <property type="entry name" value="P-loop containing nucleoside triphosphate hydrolases"/>
    <property type="match status" value="1"/>
</dbReference>
<dbReference type="SMART" id="SM00382">
    <property type="entry name" value="AAA"/>
    <property type="match status" value="1"/>
</dbReference>
<sequence length="287" mass="31503">MKSPNTTAVRIEDLAKVFLSRNGTALQALHNINLEVRSGEVVAIIGPSGCGKSSLLRILAGLDKVYEGRVHWNLAGDHGGDKPRRDRLTSATVFQSDSTLPWLTVDRNVRIGLSRLRIDRREADTRVQEVLRLVGLAEFPKAYPHELSGGMRQRVAIARALATRPHLLLMDEPLAALDAQTRIVMQQELLNIWRQTHSTVFYVTHDIEEAVTVADRVVVLSTRPGRVRLVREIGTRTSSVTDLRRETEFGDLVAELWEVIAGEVGVSLAANDSGNSGNPAKAKAGVA</sequence>
<dbReference type="Pfam" id="PF00005">
    <property type="entry name" value="ABC_tran"/>
    <property type="match status" value="1"/>
</dbReference>
<dbReference type="PROSITE" id="PS00211">
    <property type="entry name" value="ABC_TRANSPORTER_1"/>
    <property type="match status" value="1"/>
</dbReference>
<dbReference type="Gene3D" id="3.40.50.300">
    <property type="entry name" value="P-loop containing nucleotide triphosphate hydrolases"/>
    <property type="match status" value="1"/>
</dbReference>
<dbReference type="GO" id="GO:0005524">
    <property type="term" value="F:ATP binding"/>
    <property type="evidence" value="ECO:0007669"/>
    <property type="project" value="UniProtKB-KW"/>
</dbReference>
<evidence type="ECO:0000256" key="2">
    <source>
        <dbReference type="ARBA" id="ARBA00022741"/>
    </source>
</evidence>